<dbReference type="InterPro" id="IPR032495">
    <property type="entry name" value="Phage_TTP_11"/>
</dbReference>
<dbReference type="AlphaFoldDB" id="A0A1G7N910"/>
<dbReference type="Proteomes" id="UP000198641">
    <property type="component" value="Unassembled WGS sequence"/>
</dbReference>
<name>A0A1G7N910_9GAMM</name>
<keyword evidence="2" id="KW-1185">Reference proteome</keyword>
<accession>A0A1G7N910</accession>
<dbReference type="OrthoDB" id="6039265at2"/>
<dbReference type="RefSeq" id="WP_092522303.1">
    <property type="nucleotide sequence ID" value="NZ_FNCI01000001.1"/>
</dbReference>
<sequence>MSVLAQGTHVFFIDDSGSVPVVVRLKKVTALNPGTAPAAQLDKTSLEDELYRQYRAGLRNPGQGSMSINADPSEDSHIILHGLSEMTPSPTLKWAIGWSDGTGEPSVDSAGDFDLPTSRTWCSYEAYVSDFPFDFQLDALVATEVGLQRSGGLTWQKKEVA</sequence>
<dbReference type="STRING" id="284577.SAMN05216571_101265"/>
<organism evidence="1 2">
    <name type="scientific">Onishia taeanensis</name>
    <dbReference type="NCBI Taxonomy" id="284577"/>
    <lineage>
        <taxon>Bacteria</taxon>
        <taxon>Pseudomonadati</taxon>
        <taxon>Pseudomonadota</taxon>
        <taxon>Gammaproteobacteria</taxon>
        <taxon>Oceanospirillales</taxon>
        <taxon>Halomonadaceae</taxon>
        <taxon>Onishia</taxon>
    </lineage>
</organism>
<dbReference type="Pfam" id="PF16460">
    <property type="entry name" value="Phage_TTP_11"/>
    <property type="match status" value="1"/>
</dbReference>
<evidence type="ECO:0000313" key="2">
    <source>
        <dbReference type="Proteomes" id="UP000198641"/>
    </source>
</evidence>
<dbReference type="EMBL" id="FNCI01000001">
    <property type="protein sequence ID" value="SDF69839.1"/>
    <property type="molecule type" value="Genomic_DNA"/>
</dbReference>
<protein>
    <submittedName>
        <fullName evidence="1">Phage tail tube, TTP, lambda-like</fullName>
    </submittedName>
</protein>
<gene>
    <name evidence="1" type="ORF">SAMN05216571_101265</name>
</gene>
<reference evidence="1 2" key="1">
    <citation type="submission" date="2016-10" db="EMBL/GenBank/DDBJ databases">
        <authorList>
            <person name="de Groot N.N."/>
        </authorList>
    </citation>
    <scope>NUCLEOTIDE SEQUENCE [LARGE SCALE GENOMIC DNA]</scope>
    <source>
        <strain evidence="1 2">BH539</strain>
    </source>
</reference>
<evidence type="ECO:0000313" key="1">
    <source>
        <dbReference type="EMBL" id="SDF69839.1"/>
    </source>
</evidence>
<dbReference type="Gene3D" id="4.10.410.40">
    <property type="match status" value="1"/>
</dbReference>
<proteinExistence type="predicted"/>